<dbReference type="Proteomes" id="UP001140234">
    <property type="component" value="Unassembled WGS sequence"/>
</dbReference>
<accession>A0ACC1JSF0</accession>
<evidence type="ECO:0000313" key="1">
    <source>
        <dbReference type="EMBL" id="KAJ2766372.1"/>
    </source>
</evidence>
<organism evidence="1 2">
    <name type="scientific">Coemansia nantahalensis</name>
    <dbReference type="NCBI Taxonomy" id="2789366"/>
    <lineage>
        <taxon>Eukaryota</taxon>
        <taxon>Fungi</taxon>
        <taxon>Fungi incertae sedis</taxon>
        <taxon>Zoopagomycota</taxon>
        <taxon>Kickxellomycotina</taxon>
        <taxon>Kickxellomycetes</taxon>
        <taxon>Kickxellales</taxon>
        <taxon>Kickxellaceae</taxon>
        <taxon>Coemansia</taxon>
    </lineage>
</organism>
<reference evidence="1" key="1">
    <citation type="submission" date="2022-07" db="EMBL/GenBank/DDBJ databases">
        <title>Phylogenomic reconstructions and comparative analyses of Kickxellomycotina fungi.</title>
        <authorList>
            <person name="Reynolds N.K."/>
            <person name="Stajich J.E."/>
            <person name="Barry K."/>
            <person name="Grigoriev I.V."/>
            <person name="Crous P."/>
            <person name="Smith M.E."/>
        </authorList>
    </citation>
    <scope>NUCLEOTIDE SEQUENCE</scope>
    <source>
        <strain evidence="1">CBS 109366</strain>
    </source>
</reference>
<keyword evidence="2" id="KW-1185">Reference proteome</keyword>
<gene>
    <name evidence="1" type="ORF">IWQ57_004393</name>
</gene>
<proteinExistence type="predicted"/>
<comment type="caution">
    <text evidence="1">The sequence shown here is derived from an EMBL/GenBank/DDBJ whole genome shotgun (WGS) entry which is preliminary data.</text>
</comment>
<name>A0ACC1JSF0_9FUNG</name>
<evidence type="ECO:0000313" key="2">
    <source>
        <dbReference type="Proteomes" id="UP001140234"/>
    </source>
</evidence>
<protein>
    <submittedName>
        <fullName evidence="1">Uncharacterized protein</fullName>
    </submittedName>
</protein>
<dbReference type="EMBL" id="JANBUJ010001715">
    <property type="protein sequence ID" value="KAJ2766372.1"/>
    <property type="molecule type" value="Genomic_DNA"/>
</dbReference>
<feature type="non-terminal residue" evidence="1">
    <location>
        <position position="1"/>
    </location>
</feature>
<sequence>PSAQPAQGASAPQGQAHAGGSSPPPADKNGGAHAAVAAKPQEAPRHDARAPAPSASAARADKGRGDPKVPTKTRKDADEDDEDDGEDDSERERRYMARIKADRAAGRMPGRMKMVVPPRTVHTPLFELDSVVELQWEYDKNVVEVPERLTISVQLPKDPHADGGAKPVVYDVAVNISGKQTRFFWDTKNDIPEGVGMREGSGYTMYFYDADIGFRMSDVVPAGYLIKYAMPFAFYSSRYEHTNDGVPRNYNPNAAARPVPALLRTAALLLLAVAAAVS</sequence>